<dbReference type="RefSeq" id="WP_115748220.1">
    <property type="nucleotide sequence ID" value="NZ_PIOD01000002.1"/>
</dbReference>
<dbReference type="AlphaFoldDB" id="A0A3D8Q3H0"/>
<name>A0A3D8Q3H0_9BACI</name>
<dbReference type="EMBL" id="PIOD01000002">
    <property type="protein sequence ID" value="RDW21765.1"/>
    <property type="molecule type" value="Genomic_DNA"/>
</dbReference>
<dbReference type="Proteomes" id="UP000256520">
    <property type="component" value="Unassembled WGS sequence"/>
</dbReference>
<gene>
    <name evidence="3" type="ORF">CWR45_02500</name>
</gene>
<evidence type="ECO:0000313" key="4">
    <source>
        <dbReference type="Proteomes" id="UP000256520"/>
    </source>
</evidence>
<organism evidence="3 4">
    <name type="scientific">Oceanobacillus chungangensis</name>
    <dbReference type="NCBI Taxonomy" id="1229152"/>
    <lineage>
        <taxon>Bacteria</taxon>
        <taxon>Bacillati</taxon>
        <taxon>Bacillota</taxon>
        <taxon>Bacilli</taxon>
        <taxon>Bacillales</taxon>
        <taxon>Bacillaceae</taxon>
        <taxon>Oceanobacillus</taxon>
    </lineage>
</organism>
<keyword evidence="4" id="KW-1185">Reference proteome</keyword>
<dbReference type="OrthoDB" id="2692154at2"/>
<evidence type="ECO:0000313" key="3">
    <source>
        <dbReference type="EMBL" id="RDW21765.1"/>
    </source>
</evidence>
<proteinExistence type="predicted"/>
<feature type="compositionally biased region" description="Polar residues" evidence="1">
    <location>
        <begin position="61"/>
        <end position="88"/>
    </location>
</feature>
<sequence length="179" mass="20068">MGGFFDLIFDNFFIVVIIISAIMGLFGKKSEDAEKKKQQSNRPKPAPNPVSRSQRNERQEANPTAGSKQARSNTPQASKPMVSTISIEEQQKAQIERLKGKYNSGQNKAINDLSHHALVESRVTQSVSELSKEQANYKKQLRENLTRKGLVNGIIMSEVLGSPRARNPYRSVVEQRKKS</sequence>
<feature type="transmembrane region" description="Helical" evidence="2">
    <location>
        <begin position="6"/>
        <end position="27"/>
    </location>
</feature>
<keyword evidence="2" id="KW-0812">Transmembrane</keyword>
<keyword evidence="2" id="KW-0472">Membrane</keyword>
<accession>A0A3D8Q3H0</accession>
<protein>
    <submittedName>
        <fullName evidence="3">Uncharacterized protein</fullName>
    </submittedName>
</protein>
<keyword evidence="2" id="KW-1133">Transmembrane helix</keyword>
<evidence type="ECO:0000256" key="2">
    <source>
        <dbReference type="SAM" id="Phobius"/>
    </source>
</evidence>
<comment type="caution">
    <text evidence="3">The sequence shown here is derived from an EMBL/GenBank/DDBJ whole genome shotgun (WGS) entry which is preliminary data.</text>
</comment>
<feature type="region of interest" description="Disordered" evidence="1">
    <location>
        <begin position="31"/>
        <end position="90"/>
    </location>
</feature>
<evidence type="ECO:0000256" key="1">
    <source>
        <dbReference type="SAM" id="MobiDB-lite"/>
    </source>
</evidence>
<reference evidence="4" key="1">
    <citation type="submission" date="2017-11" db="EMBL/GenBank/DDBJ databases">
        <authorList>
            <person name="Zhu W."/>
        </authorList>
    </citation>
    <scope>NUCLEOTIDE SEQUENCE [LARGE SCALE GENOMIC DNA]</scope>
    <source>
        <strain evidence="4">CAU 1051</strain>
    </source>
</reference>